<evidence type="ECO:0000256" key="2">
    <source>
        <dbReference type="SAM" id="MobiDB-lite"/>
    </source>
</evidence>
<feature type="region of interest" description="Disordered" evidence="2">
    <location>
        <begin position="1"/>
        <end position="24"/>
    </location>
</feature>
<evidence type="ECO:0000256" key="1">
    <source>
        <dbReference type="PROSITE-ProRule" id="PRU00047"/>
    </source>
</evidence>
<evidence type="ECO:0000259" key="3">
    <source>
        <dbReference type="PROSITE" id="PS50158"/>
    </source>
</evidence>
<dbReference type="GO" id="GO:0003676">
    <property type="term" value="F:nucleic acid binding"/>
    <property type="evidence" value="ECO:0007669"/>
    <property type="project" value="InterPro"/>
</dbReference>
<feature type="non-terminal residue" evidence="4">
    <location>
        <position position="456"/>
    </location>
</feature>
<dbReference type="SMART" id="SM00343">
    <property type="entry name" value="ZnF_C2HC"/>
    <property type="match status" value="1"/>
</dbReference>
<evidence type="ECO:0000313" key="4">
    <source>
        <dbReference type="EMBL" id="CAH9085838.1"/>
    </source>
</evidence>
<sequence length="456" mass="51578">MASDTPTQIISVPDTPNGKGATSNADSHVNMQFEVQPIHAKPFPDISKIEVFSGTNFRRWQERLFSTLDVHGVADALTQSMPTKDNSPEGVKLLQQWTHANKVCRHTILSTLSNELFDVYCTKKEAKEIWSSMIAKYTAEDTVKQKFVIGNYYKWEMKEDRDIKAQIHEYQTLLEDLKSVQIELPEPFVAGILIEKLPESWRDYRRDLKHDFGLMSFNDVITHIIIEDTNRKENVKSQAKEYTSNANLVETEDKGRYGNNHSNNKPNYNKYKQTTNFKRKGECYVCGKPGHIASKCRKRAFVNNKKPPKPSANLVEGDEIITVVVSQTCLVADVKEWVVDSGATRHICQDRSVFSSYTPIGDEEEYVHLGDSRTTQVHGKGKVNIKLTSGKTLSLTDVLHVPEIRTNLISVSLLGRAGVKASFESDKVVLTKNNIFIGRGYCNQGLFMLNVSEVLK</sequence>
<organism evidence="4 6">
    <name type="scientific">Cuscuta epithymum</name>
    <dbReference type="NCBI Taxonomy" id="186058"/>
    <lineage>
        <taxon>Eukaryota</taxon>
        <taxon>Viridiplantae</taxon>
        <taxon>Streptophyta</taxon>
        <taxon>Embryophyta</taxon>
        <taxon>Tracheophyta</taxon>
        <taxon>Spermatophyta</taxon>
        <taxon>Magnoliopsida</taxon>
        <taxon>eudicotyledons</taxon>
        <taxon>Gunneridae</taxon>
        <taxon>Pentapetalae</taxon>
        <taxon>asterids</taxon>
        <taxon>lamiids</taxon>
        <taxon>Solanales</taxon>
        <taxon>Convolvulaceae</taxon>
        <taxon>Cuscuteae</taxon>
        <taxon>Cuscuta</taxon>
        <taxon>Cuscuta subgen. Cuscuta</taxon>
    </lineage>
</organism>
<keyword evidence="1" id="KW-0479">Metal-binding</keyword>
<evidence type="ECO:0000313" key="5">
    <source>
        <dbReference type="EMBL" id="CAH9146264.1"/>
    </source>
</evidence>
<dbReference type="EMBL" id="CAMAPF010001096">
    <property type="protein sequence ID" value="CAH9146264.1"/>
    <property type="molecule type" value="Genomic_DNA"/>
</dbReference>
<dbReference type="Pfam" id="PF00098">
    <property type="entry name" value="zf-CCHC"/>
    <property type="match status" value="1"/>
</dbReference>
<dbReference type="SUPFAM" id="SSF57756">
    <property type="entry name" value="Retrovirus zinc finger-like domains"/>
    <property type="match status" value="1"/>
</dbReference>
<dbReference type="Proteomes" id="UP001152523">
    <property type="component" value="Unassembled WGS sequence"/>
</dbReference>
<protein>
    <recommendedName>
        <fullName evidence="3">CCHC-type domain-containing protein</fullName>
    </recommendedName>
</protein>
<dbReference type="InterPro" id="IPR054722">
    <property type="entry name" value="PolX-like_BBD"/>
</dbReference>
<comment type="caution">
    <text evidence="4">The sequence shown here is derived from an EMBL/GenBank/DDBJ whole genome shotgun (WGS) entry which is preliminary data.</text>
</comment>
<dbReference type="Pfam" id="PF14223">
    <property type="entry name" value="Retrotran_gag_2"/>
    <property type="match status" value="1"/>
</dbReference>
<reference evidence="4" key="1">
    <citation type="submission" date="2022-07" db="EMBL/GenBank/DDBJ databases">
        <authorList>
            <person name="Macas J."/>
            <person name="Novak P."/>
            <person name="Neumann P."/>
        </authorList>
    </citation>
    <scope>NUCLEOTIDE SEQUENCE</scope>
</reference>
<dbReference type="PANTHER" id="PTHR47592:SF27">
    <property type="entry name" value="OS08G0421700 PROTEIN"/>
    <property type="match status" value="1"/>
</dbReference>
<dbReference type="AlphaFoldDB" id="A0AAV0CUX7"/>
<gene>
    <name evidence="5" type="ORF">CEPIT_LOCUS42853</name>
    <name evidence="4" type="ORF">CEPIT_LOCUS9590</name>
</gene>
<feature type="compositionally biased region" description="Polar residues" evidence="2">
    <location>
        <begin position="1"/>
        <end position="10"/>
    </location>
</feature>
<keyword evidence="6" id="KW-1185">Reference proteome</keyword>
<dbReference type="GO" id="GO:0008270">
    <property type="term" value="F:zinc ion binding"/>
    <property type="evidence" value="ECO:0007669"/>
    <property type="project" value="UniProtKB-KW"/>
</dbReference>
<dbReference type="InterPro" id="IPR001878">
    <property type="entry name" value="Znf_CCHC"/>
</dbReference>
<evidence type="ECO:0000313" key="6">
    <source>
        <dbReference type="Proteomes" id="UP001152523"/>
    </source>
</evidence>
<dbReference type="PROSITE" id="PS50158">
    <property type="entry name" value="ZF_CCHC"/>
    <property type="match status" value="1"/>
</dbReference>
<dbReference type="Gene3D" id="4.10.60.10">
    <property type="entry name" value="Zinc finger, CCHC-type"/>
    <property type="match status" value="1"/>
</dbReference>
<accession>A0AAV0CUX7</accession>
<dbReference type="Pfam" id="PF22936">
    <property type="entry name" value="Pol_BBD"/>
    <property type="match status" value="1"/>
</dbReference>
<proteinExistence type="predicted"/>
<dbReference type="PANTHER" id="PTHR47592">
    <property type="entry name" value="PBF68 PROTEIN"/>
    <property type="match status" value="1"/>
</dbReference>
<dbReference type="InterPro" id="IPR036875">
    <property type="entry name" value="Znf_CCHC_sf"/>
</dbReference>
<feature type="domain" description="CCHC-type" evidence="3">
    <location>
        <begin position="283"/>
        <end position="298"/>
    </location>
</feature>
<keyword evidence="1" id="KW-0863">Zinc-finger</keyword>
<name>A0AAV0CUX7_9ASTE</name>
<dbReference type="EMBL" id="CAMAPF010000055">
    <property type="protein sequence ID" value="CAH9085838.1"/>
    <property type="molecule type" value="Genomic_DNA"/>
</dbReference>
<keyword evidence="1" id="KW-0862">Zinc</keyword>